<feature type="compositionally biased region" description="Basic residues" evidence="1">
    <location>
        <begin position="172"/>
        <end position="195"/>
    </location>
</feature>
<feature type="compositionally biased region" description="Basic and acidic residues" evidence="1">
    <location>
        <begin position="222"/>
        <end position="239"/>
    </location>
</feature>
<feature type="region of interest" description="Disordered" evidence="1">
    <location>
        <begin position="1"/>
        <end position="24"/>
    </location>
</feature>
<proteinExistence type="predicted"/>
<feature type="compositionally biased region" description="Basic and acidic residues" evidence="1">
    <location>
        <begin position="71"/>
        <end position="83"/>
    </location>
</feature>
<sequence length="288" mass="30051">APTDPWTAAGRAGPGAAVGDPGDARLARRRVLRRALGGALGHRPGAGGGDRADRAGGPVLRRPRRPGQLPDQDRDAGAGERRAAPAAAGGRADRCPVGRAGEAQAAVRPGRVHRAAGHGHRPRPVDRLRVDGDDRRRAAGRGAGGRDRGGRQRPGRPREDGRGELVGDRAGRRPGVRGRRTAGRRQPARCRRRQRPGPADVHPARPEHPGPGRRPPGHRPVRRLDVRGRAAAGRGDRGVRRPGRAGPRGHRPAVRVLRVAGPGRRAAGRPPGRPAGQAAAGRAAGGVV</sequence>
<name>A0A6J4HRT0_9ACTN</name>
<feature type="compositionally biased region" description="Basic and acidic residues" evidence="1">
    <location>
        <begin position="144"/>
        <end position="171"/>
    </location>
</feature>
<evidence type="ECO:0000313" key="2">
    <source>
        <dbReference type="EMBL" id="CAA9231969.1"/>
    </source>
</evidence>
<feature type="compositionally biased region" description="Low complexity" evidence="1">
    <location>
        <begin position="254"/>
        <end position="282"/>
    </location>
</feature>
<feature type="compositionally biased region" description="Low complexity" evidence="1">
    <location>
        <begin position="55"/>
        <end position="70"/>
    </location>
</feature>
<protein>
    <submittedName>
        <fullName evidence="2">Rod shape-determining protein MreC</fullName>
    </submittedName>
</protein>
<gene>
    <name evidence="2" type="ORF">AVDCRST_MAG41-1032</name>
</gene>
<accession>A0A6J4HRT0</accession>
<feature type="non-terminal residue" evidence="2">
    <location>
        <position position="288"/>
    </location>
</feature>
<feature type="region of interest" description="Disordered" evidence="1">
    <location>
        <begin position="36"/>
        <end position="288"/>
    </location>
</feature>
<feature type="compositionally biased region" description="Basic residues" evidence="1">
    <location>
        <begin position="110"/>
        <end position="122"/>
    </location>
</feature>
<dbReference type="AlphaFoldDB" id="A0A6J4HRT0"/>
<evidence type="ECO:0000256" key="1">
    <source>
        <dbReference type="SAM" id="MobiDB-lite"/>
    </source>
</evidence>
<feature type="compositionally biased region" description="Basic and acidic residues" evidence="1">
    <location>
        <begin position="123"/>
        <end position="137"/>
    </location>
</feature>
<dbReference type="EMBL" id="CADCTP010000099">
    <property type="protein sequence ID" value="CAA9231969.1"/>
    <property type="molecule type" value="Genomic_DNA"/>
</dbReference>
<feature type="compositionally biased region" description="Low complexity" evidence="1">
    <location>
        <begin position="8"/>
        <end position="21"/>
    </location>
</feature>
<feature type="compositionally biased region" description="Gly residues" evidence="1">
    <location>
        <begin position="38"/>
        <end position="49"/>
    </location>
</feature>
<feature type="compositionally biased region" description="Basic residues" evidence="1">
    <location>
        <begin position="240"/>
        <end position="253"/>
    </location>
</feature>
<reference evidence="2" key="1">
    <citation type="submission" date="2020-02" db="EMBL/GenBank/DDBJ databases">
        <authorList>
            <person name="Meier V. D."/>
        </authorList>
    </citation>
    <scope>NUCLEOTIDE SEQUENCE</scope>
    <source>
        <strain evidence="2">AVDCRST_MAG41</strain>
    </source>
</reference>
<feature type="non-terminal residue" evidence="2">
    <location>
        <position position="1"/>
    </location>
</feature>
<organism evidence="2">
    <name type="scientific">uncultured Mycobacteriales bacterium</name>
    <dbReference type="NCBI Taxonomy" id="581187"/>
    <lineage>
        <taxon>Bacteria</taxon>
        <taxon>Bacillati</taxon>
        <taxon>Actinomycetota</taxon>
        <taxon>Actinomycetes</taxon>
        <taxon>Mycobacteriales</taxon>
        <taxon>environmental samples</taxon>
    </lineage>
</organism>